<name>A0ABS7Z6B2_9SPHI</name>
<gene>
    <name evidence="4" type="ORF">IPZ78_11275</name>
</gene>
<keyword evidence="5" id="KW-1185">Reference proteome</keyword>
<evidence type="ECO:0000256" key="2">
    <source>
        <dbReference type="SAM" id="SignalP"/>
    </source>
</evidence>
<dbReference type="EMBL" id="JADEYP010000020">
    <property type="protein sequence ID" value="MCA5005731.1"/>
    <property type="molecule type" value="Genomic_DNA"/>
</dbReference>
<sequence>MSKYLLFILFLLFSLDSFSQADSTKKVVLDTTALNAMDSVKATQDTVKKKETRAERKAREKAEKEREKYYYKDILKDSTRLAIEELSNNAWRRSLIAPGWGQITNGGKYVWIKLPIIYGGLIAGYMTFDFWNWHYQKFVKEAAYRMDHNGESNDPDLEGYQSLDGLIRSKDNYRRNRDMTILVTVGWWGLNVLEAYVDSMLRFRYNIGDDLGFKITPTMLPTSNLAYNMNIGPQFTPGVKLTFNFK</sequence>
<proteinExistence type="predicted"/>
<dbReference type="InterPro" id="IPR043738">
    <property type="entry name" value="DUF5683"/>
</dbReference>
<feature type="signal peptide" evidence="2">
    <location>
        <begin position="1"/>
        <end position="21"/>
    </location>
</feature>
<protein>
    <recommendedName>
        <fullName evidence="3">DUF5683 domain-containing protein</fullName>
    </recommendedName>
</protein>
<feature type="coiled-coil region" evidence="1">
    <location>
        <begin position="40"/>
        <end position="68"/>
    </location>
</feature>
<evidence type="ECO:0000313" key="4">
    <source>
        <dbReference type="EMBL" id="MCA5005731.1"/>
    </source>
</evidence>
<accession>A0ABS7Z6B2</accession>
<reference evidence="4" key="1">
    <citation type="submission" date="2020-10" db="EMBL/GenBank/DDBJ databases">
        <authorList>
            <person name="Lu T."/>
            <person name="Wang Q."/>
            <person name="Han X."/>
        </authorList>
    </citation>
    <scope>NUCLEOTIDE SEQUENCE</scope>
    <source>
        <strain evidence="4">WQ 366</strain>
    </source>
</reference>
<evidence type="ECO:0000256" key="1">
    <source>
        <dbReference type="SAM" id="Coils"/>
    </source>
</evidence>
<evidence type="ECO:0000259" key="3">
    <source>
        <dbReference type="Pfam" id="PF18935"/>
    </source>
</evidence>
<feature type="chain" id="PRO_5045207135" description="DUF5683 domain-containing protein" evidence="2">
    <location>
        <begin position="22"/>
        <end position="246"/>
    </location>
</feature>
<dbReference type="Pfam" id="PF18935">
    <property type="entry name" value="DUF5683"/>
    <property type="match status" value="1"/>
</dbReference>
<evidence type="ECO:0000313" key="5">
    <source>
        <dbReference type="Proteomes" id="UP001165302"/>
    </source>
</evidence>
<organism evidence="4 5">
    <name type="scientific">Sphingobacterium bovistauri</name>
    <dbReference type="NCBI Taxonomy" id="2781959"/>
    <lineage>
        <taxon>Bacteria</taxon>
        <taxon>Pseudomonadati</taxon>
        <taxon>Bacteroidota</taxon>
        <taxon>Sphingobacteriia</taxon>
        <taxon>Sphingobacteriales</taxon>
        <taxon>Sphingobacteriaceae</taxon>
        <taxon>Sphingobacterium</taxon>
    </lineage>
</organism>
<comment type="caution">
    <text evidence="4">The sequence shown here is derived from an EMBL/GenBank/DDBJ whole genome shotgun (WGS) entry which is preliminary data.</text>
</comment>
<keyword evidence="1" id="KW-0175">Coiled coil</keyword>
<dbReference type="RefSeq" id="WP_225553747.1">
    <property type="nucleotide sequence ID" value="NZ_JADEYP010000020.1"/>
</dbReference>
<feature type="domain" description="DUF5683" evidence="3">
    <location>
        <begin position="88"/>
        <end position="245"/>
    </location>
</feature>
<keyword evidence="2" id="KW-0732">Signal</keyword>
<dbReference type="Proteomes" id="UP001165302">
    <property type="component" value="Unassembled WGS sequence"/>
</dbReference>